<organism evidence="1 2">
    <name type="scientific">Candidatus Iainarchaeum sp</name>
    <dbReference type="NCBI Taxonomy" id="3101447"/>
    <lineage>
        <taxon>Archaea</taxon>
        <taxon>Candidatus Iainarchaeota</taxon>
        <taxon>Candidatus Iainarchaeia</taxon>
        <taxon>Candidatus Iainarchaeales</taxon>
        <taxon>Candidatus Iainarchaeaceae</taxon>
        <taxon>Candidatus Iainarchaeum</taxon>
    </lineage>
</organism>
<comment type="caution">
    <text evidence="1">The sequence shown here is derived from an EMBL/GenBank/DDBJ whole genome shotgun (WGS) entry which is preliminary data.</text>
</comment>
<evidence type="ECO:0000313" key="2">
    <source>
        <dbReference type="Proteomes" id="UP000526302"/>
    </source>
</evidence>
<name>A0A7K4BYW0_9ARCH</name>
<reference evidence="1 2" key="1">
    <citation type="journal article" date="2020" name="Biotechnol. Biofuels">
        <title>New insights from the biogas microbiome by comprehensive genome-resolved metagenomics of nearly 1600 species originating from multiple anaerobic digesters.</title>
        <authorList>
            <person name="Campanaro S."/>
            <person name="Treu L."/>
            <person name="Rodriguez-R L.M."/>
            <person name="Kovalovszki A."/>
            <person name="Ziels R.M."/>
            <person name="Maus I."/>
            <person name="Zhu X."/>
            <person name="Kougias P.G."/>
            <person name="Basile A."/>
            <person name="Luo G."/>
            <person name="Schluter A."/>
            <person name="Konstantinidis K.T."/>
            <person name="Angelidaki I."/>
        </authorList>
    </citation>
    <scope>NUCLEOTIDE SEQUENCE [LARGE SCALE GENOMIC DNA]</scope>
    <source>
        <strain evidence="1">AS22ysBPME_79</strain>
    </source>
</reference>
<dbReference type="EMBL" id="JAAZKV010000011">
    <property type="protein sequence ID" value="NMA44446.1"/>
    <property type="molecule type" value="Genomic_DNA"/>
</dbReference>
<dbReference type="Proteomes" id="UP000526302">
    <property type="component" value="Unassembled WGS sequence"/>
</dbReference>
<evidence type="ECO:0008006" key="3">
    <source>
        <dbReference type="Google" id="ProtNLM"/>
    </source>
</evidence>
<dbReference type="AlphaFoldDB" id="A0A7K4BYW0"/>
<sequence length="192" mass="22012">MSGDTKVVQTPFLKEAINNLEKNSVLVLLNQKQLKPSINFVLQNFFEEKKTLIFVSTQPYQNYFEKEIPKNIFVINLTNKTNGEKKDQIFNINNPSNLTGIQIAVESVLKKNPEDVTIFFDSINSLAIHNSPKNIAKFFYIFINKTSLQKNSLLLFSVKDSMNENALDKIKQFSGKTFDYSNIFISSIEIDN</sequence>
<accession>A0A7K4BYW0</accession>
<protein>
    <recommendedName>
        <fullName evidence="3">KaiC-like domain-containing protein</fullName>
    </recommendedName>
</protein>
<proteinExistence type="predicted"/>
<gene>
    <name evidence="1" type="ORF">GX950_01375</name>
</gene>
<evidence type="ECO:0000313" key="1">
    <source>
        <dbReference type="EMBL" id="NMA44446.1"/>
    </source>
</evidence>